<keyword evidence="3" id="KW-1185">Reference proteome</keyword>
<name>K6UY04_PLACD</name>
<evidence type="ECO:0000256" key="1">
    <source>
        <dbReference type="SAM" id="MobiDB-lite"/>
    </source>
</evidence>
<dbReference type="AlphaFoldDB" id="K6UY04"/>
<feature type="region of interest" description="Disordered" evidence="1">
    <location>
        <begin position="203"/>
        <end position="231"/>
    </location>
</feature>
<accession>K6UY04</accession>
<sequence>MIRDPCGSDDTEKSSNSCKENSQVEPTKDPSYDHSSSNKRVFIQGIKKNYHTNGRNTFTYLNEVLDKTYKETVELDGSEYILLYDICVQDGGDASSQVDERGESTQNAPRGGPASWGEPTSWGEPASWGEPTSWAASASGFAAVGGTTPLEEESDILTLNAYNKYLNIFHNLSNQLHRIRRLIYPMEVDMSRGYASRGSLTLAGVASNGGSNNDAERQRRDGGRPQMGGCRMVRGVDETNLESLQTLFEEEAHMRGSPKMKLLERLNCIFFTAMGTIGKEAGRTGGTTSGTAGGTTGGTTTSSRAADNSAKRAANPVGPPTSSTASHLHASCPPTRKGQLTPLDVAKITQHMKGSANRRVHESDIYDIQIMKKGYVYLYVRNGYWDDYYCVLFHLNNNVLFKNDLLYTHYCRVYDRGGVLHNTLNSPDSYSNYFIAFFKDDRLEMNGLSNLELAIMLRKNYYPFVIELSRSKKASIMIHTGQDVLLGVEHAQGEAQGQGKAKGQAKGQAQRVRSSLIVFDVNSNPFYLIPIECSTECCPDDGVAAISGGGRVTKGAANEPSSQGGTPPRVRVKLQYGLLKEWNDCLGSVMERAKQRHTNLCDKRGQSEKTHYVNKKFSQWIDAFKKERNIQEGGGPRPSTFLFVTRKGGGEGSQLCA</sequence>
<feature type="region of interest" description="Disordered" evidence="1">
    <location>
        <begin position="93"/>
        <end position="129"/>
    </location>
</feature>
<feature type="compositionally biased region" description="Polar residues" evidence="1">
    <location>
        <begin position="14"/>
        <end position="25"/>
    </location>
</feature>
<evidence type="ECO:0000313" key="2">
    <source>
        <dbReference type="EMBL" id="GAB67415.1"/>
    </source>
</evidence>
<dbReference type="Proteomes" id="UP000006319">
    <property type="component" value="Chromosome 11"/>
</dbReference>
<organism evidence="2 3">
    <name type="scientific">Plasmodium cynomolgi (strain B)</name>
    <dbReference type="NCBI Taxonomy" id="1120755"/>
    <lineage>
        <taxon>Eukaryota</taxon>
        <taxon>Sar</taxon>
        <taxon>Alveolata</taxon>
        <taxon>Apicomplexa</taxon>
        <taxon>Aconoidasida</taxon>
        <taxon>Haemosporida</taxon>
        <taxon>Plasmodiidae</taxon>
        <taxon>Plasmodium</taxon>
        <taxon>Plasmodium (Plasmodium)</taxon>
    </lineage>
</organism>
<feature type="compositionally biased region" description="Gly residues" evidence="1">
    <location>
        <begin position="283"/>
        <end position="297"/>
    </location>
</feature>
<proteinExistence type="predicted"/>
<feature type="region of interest" description="Disordered" evidence="1">
    <location>
        <begin position="280"/>
        <end position="339"/>
    </location>
</feature>
<dbReference type="eggNOG" id="ENOG502S9F7">
    <property type="taxonomic scope" value="Eukaryota"/>
</dbReference>
<dbReference type="OrthoDB" id="387338at2759"/>
<evidence type="ECO:0000313" key="3">
    <source>
        <dbReference type="Proteomes" id="UP000006319"/>
    </source>
</evidence>
<protein>
    <submittedName>
        <fullName evidence="2">Uncharacterized protein</fullName>
    </submittedName>
</protein>
<dbReference type="PhylomeDB" id="K6UY04"/>
<feature type="region of interest" description="Disordered" evidence="1">
    <location>
        <begin position="629"/>
        <end position="657"/>
    </location>
</feature>
<reference evidence="2 3" key="1">
    <citation type="journal article" date="2012" name="Nat. Genet.">
        <title>Plasmodium cynomolgi genome sequences provide insight into Plasmodium vivax and the monkey malaria clade.</title>
        <authorList>
            <person name="Tachibana S."/>
            <person name="Sullivan S.A."/>
            <person name="Kawai S."/>
            <person name="Nakamura S."/>
            <person name="Kim H.R."/>
            <person name="Goto N."/>
            <person name="Arisue N."/>
            <person name="Palacpac N.M.Q."/>
            <person name="Honma H."/>
            <person name="Yagi M."/>
            <person name="Tougan T."/>
            <person name="Katakai Y."/>
            <person name="Kaneko O."/>
            <person name="Mita T."/>
            <person name="Kita K."/>
            <person name="Yasutomi Y."/>
            <person name="Sutton P.L."/>
            <person name="Shakhbatyan R."/>
            <person name="Horii T."/>
            <person name="Yasunaga T."/>
            <person name="Barnwell J.W."/>
            <person name="Escalante A.A."/>
            <person name="Carlton J.M."/>
            <person name="Tanabe K."/>
        </authorList>
    </citation>
    <scope>NUCLEOTIDE SEQUENCE [LARGE SCALE GENOMIC DNA]</scope>
    <source>
        <strain evidence="2 3">B</strain>
    </source>
</reference>
<dbReference type="RefSeq" id="XP_004223362.1">
    <property type="nucleotide sequence ID" value="XM_004223314.1"/>
</dbReference>
<dbReference type="VEuPathDB" id="PlasmoDB:PCYB_114350"/>
<dbReference type="KEGG" id="pcy:PCYB_114350"/>
<dbReference type="OMA" id="NKIDDQC"/>
<dbReference type="EMBL" id="DF157103">
    <property type="protein sequence ID" value="GAB67415.1"/>
    <property type="molecule type" value="Genomic_DNA"/>
</dbReference>
<dbReference type="GeneID" id="14693784"/>
<feature type="compositionally biased region" description="Basic and acidic residues" evidence="1">
    <location>
        <begin position="214"/>
        <end position="223"/>
    </location>
</feature>
<feature type="region of interest" description="Disordered" evidence="1">
    <location>
        <begin position="1"/>
        <end position="36"/>
    </location>
</feature>
<gene>
    <name evidence="2" type="ORF">PCYB_114350</name>
</gene>